<dbReference type="STRING" id="29655.A0A0K9PPL1"/>
<sequence>MACYSPSCCGLHRLGFHGLDGGGKRRAVTLPLPLQHLVVRQLQFQRSSSIFTAFARRKKLVQEQRVEGKEEGGVDEDAFEALFSQLEEDLKNDEISIDENDDDEISEEDLANLEKELEEAFGDVDLDELSSSNIPSSENIDSDDEAEEIRPKLKNWQLRRLASAFKIGRRKTNIKSLSAELGLDRSFVLEMLRNPPSDLLLLSASLPDIVLKQPVQIENKFIEEEEDPSPIVEPLVEPIVKPDSEAKTPIRLIQSRWSTEKKLKKMQVQVLEKVYHRTKRPTDAMVSSIVYVTHLPRKRIIKWFEDKRVEDGIPVKLKAFQRM</sequence>
<comment type="caution">
    <text evidence="8">The sequence shown here is derived from an EMBL/GenBank/DDBJ whole genome shotgun (WGS) entry which is preliminary data.</text>
</comment>
<dbReference type="CDD" id="cd00086">
    <property type="entry name" value="homeodomain"/>
    <property type="match status" value="1"/>
</dbReference>
<name>A0A0K9PPL1_ZOSMR</name>
<dbReference type="InterPro" id="IPR018247">
    <property type="entry name" value="EF_Hand_1_Ca_BS"/>
</dbReference>
<dbReference type="Proteomes" id="UP000036987">
    <property type="component" value="Unassembled WGS sequence"/>
</dbReference>
<keyword evidence="8" id="KW-0560">Oxidoreductase</keyword>
<keyword evidence="3 5" id="KW-0371">Homeobox</keyword>
<evidence type="ECO:0000259" key="7">
    <source>
        <dbReference type="PROSITE" id="PS50071"/>
    </source>
</evidence>
<dbReference type="GO" id="GO:0003677">
    <property type="term" value="F:DNA binding"/>
    <property type="evidence" value="ECO:0007669"/>
    <property type="project" value="UniProtKB-UniRule"/>
</dbReference>
<evidence type="ECO:0000256" key="1">
    <source>
        <dbReference type="ARBA" id="ARBA00004123"/>
    </source>
</evidence>
<feature type="domain" description="Homeobox" evidence="7">
    <location>
        <begin position="254"/>
        <end position="314"/>
    </location>
</feature>
<gene>
    <name evidence="8" type="ORF">ZOSMA_1G01330</name>
</gene>
<dbReference type="SUPFAM" id="SSF46689">
    <property type="entry name" value="Homeodomain-like"/>
    <property type="match status" value="1"/>
</dbReference>
<keyword evidence="9" id="KW-1185">Reference proteome</keyword>
<keyword evidence="8" id="KW-0575">Peroxidase</keyword>
<evidence type="ECO:0000256" key="5">
    <source>
        <dbReference type="PROSITE-ProRule" id="PRU00108"/>
    </source>
</evidence>
<dbReference type="PANTHER" id="PTHR15467:SF9">
    <property type="entry name" value="HOMEOBOX DOMAIN-CONTAINING PROTEIN"/>
    <property type="match status" value="1"/>
</dbReference>
<organism evidence="8 9">
    <name type="scientific">Zostera marina</name>
    <name type="common">Eelgrass</name>
    <dbReference type="NCBI Taxonomy" id="29655"/>
    <lineage>
        <taxon>Eukaryota</taxon>
        <taxon>Viridiplantae</taxon>
        <taxon>Streptophyta</taxon>
        <taxon>Embryophyta</taxon>
        <taxon>Tracheophyta</taxon>
        <taxon>Spermatophyta</taxon>
        <taxon>Magnoliopsida</taxon>
        <taxon>Liliopsida</taxon>
        <taxon>Zosteraceae</taxon>
        <taxon>Zostera</taxon>
    </lineage>
</organism>
<evidence type="ECO:0000256" key="6">
    <source>
        <dbReference type="RuleBase" id="RU000682"/>
    </source>
</evidence>
<dbReference type="SMART" id="SM00389">
    <property type="entry name" value="HOX"/>
    <property type="match status" value="1"/>
</dbReference>
<dbReference type="Pfam" id="PF00046">
    <property type="entry name" value="Homeodomain"/>
    <property type="match status" value="1"/>
</dbReference>
<feature type="DNA-binding region" description="Homeobox" evidence="5">
    <location>
        <begin position="256"/>
        <end position="315"/>
    </location>
</feature>
<accession>A0A0K9PPL1</accession>
<evidence type="ECO:0000256" key="2">
    <source>
        <dbReference type="ARBA" id="ARBA00023125"/>
    </source>
</evidence>
<evidence type="ECO:0000256" key="3">
    <source>
        <dbReference type="ARBA" id="ARBA00023155"/>
    </source>
</evidence>
<dbReference type="InterPro" id="IPR001356">
    <property type="entry name" value="HD"/>
</dbReference>
<reference evidence="9" key="1">
    <citation type="journal article" date="2016" name="Nature">
        <title>The genome of the seagrass Zostera marina reveals angiosperm adaptation to the sea.</title>
        <authorList>
            <person name="Olsen J.L."/>
            <person name="Rouze P."/>
            <person name="Verhelst B."/>
            <person name="Lin Y.-C."/>
            <person name="Bayer T."/>
            <person name="Collen J."/>
            <person name="Dattolo E."/>
            <person name="De Paoli E."/>
            <person name="Dittami S."/>
            <person name="Maumus F."/>
            <person name="Michel G."/>
            <person name="Kersting A."/>
            <person name="Lauritano C."/>
            <person name="Lohaus R."/>
            <person name="Toepel M."/>
            <person name="Tonon T."/>
            <person name="Vanneste K."/>
            <person name="Amirebrahimi M."/>
            <person name="Brakel J."/>
            <person name="Bostroem C."/>
            <person name="Chovatia M."/>
            <person name="Grimwood J."/>
            <person name="Jenkins J.W."/>
            <person name="Jueterbock A."/>
            <person name="Mraz A."/>
            <person name="Stam W.T."/>
            <person name="Tice H."/>
            <person name="Bornberg-Bauer E."/>
            <person name="Green P.J."/>
            <person name="Pearson G.A."/>
            <person name="Procaccini G."/>
            <person name="Duarte C.M."/>
            <person name="Schmutz J."/>
            <person name="Reusch T.B.H."/>
            <person name="Van de Peer Y."/>
        </authorList>
    </citation>
    <scope>NUCLEOTIDE SEQUENCE [LARGE SCALE GENOMIC DNA]</scope>
    <source>
        <strain evidence="9">cv. Finnish</strain>
    </source>
</reference>
<dbReference type="GO" id="GO:0000981">
    <property type="term" value="F:DNA-binding transcription factor activity, RNA polymerase II-specific"/>
    <property type="evidence" value="ECO:0000318"/>
    <property type="project" value="GO_Central"/>
</dbReference>
<dbReference type="Gene3D" id="1.10.10.60">
    <property type="entry name" value="Homeodomain-like"/>
    <property type="match status" value="1"/>
</dbReference>
<dbReference type="InterPro" id="IPR009057">
    <property type="entry name" value="Homeodomain-like_sf"/>
</dbReference>
<evidence type="ECO:0000256" key="4">
    <source>
        <dbReference type="ARBA" id="ARBA00023242"/>
    </source>
</evidence>
<dbReference type="GO" id="GO:0005634">
    <property type="term" value="C:nucleus"/>
    <property type="evidence" value="ECO:0000318"/>
    <property type="project" value="GO_Central"/>
</dbReference>
<dbReference type="PROSITE" id="PS50071">
    <property type="entry name" value="HOMEOBOX_2"/>
    <property type="match status" value="1"/>
</dbReference>
<protein>
    <submittedName>
        <fullName evidence="8">Overexpressor of cationic peroxidase 3</fullName>
    </submittedName>
</protein>
<comment type="subcellular location">
    <subcellularLocation>
        <location evidence="1 5 6">Nucleus</location>
    </subcellularLocation>
</comment>
<dbReference type="PANTHER" id="PTHR15467">
    <property type="entry name" value="ZINC-FINGERS AND HOMEOBOXES RELATED"/>
    <property type="match status" value="1"/>
</dbReference>
<dbReference type="OrthoDB" id="514822at2759"/>
<dbReference type="GO" id="GO:0004601">
    <property type="term" value="F:peroxidase activity"/>
    <property type="evidence" value="ECO:0007669"/>
    <property type="project" value="UniProtKB-KW"/>
</dbReference>
<evidence type="ECO:0000313" key="9">
    <source>
        <dbReference type="Proteomes" id="UP000036987"/>
    </source>
</evidence>
<dbReference type="OMA" id="KRIVKWF"/>
<evidence type="ECO:0000313" key="8">
    <source>
        <dbReference type="EMBL" id="KMZ70160.1"/>
    </source>
</evidence>
<dbReference type="AlphaFoldDB" id="A0A0K9PPL1"/>
<dbReference type="PROSITE" id="PS00018">
    <property type="entry name" value="EF_HAND_1"/>
    <property type="match status" value="1"/>
</dbReference>
<keyword evidence="4 5" id="KW-0539">Nucleus</keyword>
<proteinExistence type="predicted"/>
<dbReference type="EMBL" id="LFYR01000729">
    <property type="protein sequence ID" value="KMZ70160.1"/>
    <property type="molecule type" value="Genomic_DNA"/>
</dbReference>
<keyword evidence="2 5" id="KW-0238">DNA-binding</keyword>
<dbReference type="GO" id="GO:0006357">
    <property type="term" value="P:regulation of transcription by RNA polymerase II"/>
    <property type="evidence" value="ECO:0000318"/>
    <property type="project" value="GO_Central"/>
</dbReference>